<reference evidence="1 2" key="1">
    <citation type="journal article" date="2015" name="Int. J. Syst. Evol. Microbiol.">
        <title>Amycolatopsis rhabdoformis sp. nov., an actinomycete isolated from a tropical forest soil.</title>
        <authorList>
            <person name="Souza W.R."/>
            <person name="Silva R.E."/>
            <person name="Goodfellow M."/>
            <person name="Busarakam K."/>
            <person name="Figueiro F.S."/>
            <person name="Ferreira D."/>
            <person name="Rodrigues-Filho E."/>
            <person name="Moraes L.A.B."/>
            <person name="Zucchi T.D."/>
        </authorList>
    </citation>
    <scope>NUCLEOTIDE SEQUENCE [LARGE SCALE GENOMIC DNA]</scope>
    <source>
        <strain evidence="1 2">NCIMB 14900</strain>
    </source>
</reference>
<sequence length="135" mass="15221">MAIAARGCDIAKFRASASRLEHEVPVDEKATRYVTYLLWRQVKDTLGRQPADSDFEIVAHRAHERVSQLLKVTPGDLEGVVRVVFGRSFEGFTVSAGDFILMGSAILGSLMENPVSDLGKIYPKLEEWYRNEYCR</sequence>
<evidence type="ECO:0000313" key="1">
    <source>
        <dbReference type="EMBL" id="WSE34568.1"/>
    </source>
</evidence>
<gene>
    <name evidence="1" type="ORF">VSH64_21190</name>
</gene>
<dbReference type="Proteomes" id="UP001330812">
    <property type="component" value="Chromosome"/>
</dbReference>
<proteinExistence type="predicted"/>
<protein>
    <submittedName>
        <fullName evidence="1">Uncharacterized protein</fullName>
    </submittedName>
</protein>
<accession>A0ABZ1ILJ4</accession>
<dbReference type="RefSeq" id="WP_326837376.1">
    <property type="nucleotide sequence ID" value="NZ_CP142149.1"/>
</dbReference>
<keyword evidence="2" id="KW-1185">Reference proteome</keyword>
<name>A0ABZ1ILJ4_9PSEU</name>
<dbReference type="EMBL" id="CP142149">
    <property type="protein sequence ID" value="WSE34568.1"/>
    <property type="molecule type" value="Genomic_DNA"/>
</dbReference>
<evidence type="ECO:0000313" key="2">
    <source>
        <dbReference type="Proteomes" id="UP001330812"/>
    </source>
</evidence>
<organism evidence="1 2">
    <name type="scientific">Amycolatopsis rhabdoformis</name>
    <dbReference type="NCBI Taxonomy" id="1448059"/>
    <lineage>
        <taxon>Bacteria</taxon>
        <taxon>Bacillati</taxon>
        <taxon>Actinomycetota</taxon>
        <taxon>Actinomycetes</taxon>
        <taxon>Pseudonocardiales</taxon>
        <taxon>Pseudonocardiaceae</taxon>
        <taxon>Amycolatopsis</taxon>
    </lineage>
</organism>